<sequence>MKMFISLVGVSVLAWASMADARSWTNKDGRALEADFVSATDEAVTVRLANGREFNLSLDSLSQADRDFVAQEVAKAKAAAPVVRASDAKFSGAPVKGHVVPKAATDVEKYALVRSLGDGTFKSHIGGVCVDAKDRVFAAGDKLVVVFDGEGKESARFNVEFNAGAVAPGANDTVWVANSSYSEPPSVVQYDMQGKKLGSLELESKKAPVTGLATFGDEVFVGTSGSGSIGRYKEGKLVNVIGRAPGARRGLSTCCGILDFCVDEQGYVSVAELGGHRVSVFDRDGNRIGTWGKEGRSAEQFTGCCNPVSIASLGKGRFVTSEKDVPRVKIYTGDEKVLEMCVDVNDIAKGCGQLDVAVDSKGNIYAAHEGKKCVIVLGPSK</sequence>
<name>A0A1C7PHB9_9BACT</name>
<dbReference type="OrthoDB" id="9814098at2"/>
<evidence type="ECO:0000313" key="3">
    <source>
        <dbReference type="Proteomes" id="UP000176204"/>
    </source>
</evidence>
<dbReference type="PATRIC" id="fig|1679444.3.peg.2325"/>
<dbReference type="KEGG" id="agl:PYTT_1060"/>
<dbReference type="RefSeq" id="WP_067773962.1">
    <property type="nucleotide sequence ID" value="NZ_LIGX01000017.1"/>
</dbReference>
<protein>
    <submittedName>
        <fullName evidence="2">Six-bladed beta-propeller tolb-like</fullName>
    </submittedName>
</protein>
<dbReference type="SUPFAM" id="SSF63829">
    <property type="entry name" value="Calcium-dependent phosphotriesterase"/>
    <property type="match status" value="1"/>
</dbReference>
<dbReference type="Proteomes" id="UP000176204">
    <property type="component" value="Chromosome I"/>
</dbReference>
<dbReference type="STRING" id="1679444.PYTT_1060"/>
<dbReference type="Gene3D" id="2.30.30.700">
    <property type="entry name" value="SLA1 homology domain 1"/>
    <property type="match status" value="1"/>
</dbReference>
<dbReference type="AlphaFoldDB" id="A0A1C7PHB9"/>
<proteinExistence type="predicted"/>
<dbReference type="EMBL" id="LT629973">
    <property type="protein sequence ID" value="SEH83004.1"/>
    <property type="molecule type" value="Genomic_DNA"/>
</dbReference>
<feature type="chain" id="PRO_5014266620" evidence="1">
    <location>
        <begin position="22"/>
        <end position="381"/>
    </location>
</feature>
<dbReference type="Gene3D" id="2.120.10.30">
    <property type="entry name" value="TolB, C-terminal domain"/>
    <property type="match status" value="2"/>
</dbReference>
<accession>A0A1C7PHB9</accession>
<gene>
    <name evidence="2" type="ORF">PYTT_1060</name>
</gene>
<evidence type="ECO:0000256" key="1">
    <source>
        <dbReference type="SAM" id="SignalP"/>
    </source>
</evidence>
<keyword evidence="1" id="KW-0732">Signal</keyword>
<keyword evidence="3" id="KW-1185">Reference proteome</keyword>
<reference evidence="3" key="1">
    <citation type="submission" date="2016-09" db="EMBL/GenBank/DDBJ databases">
        <authorList>
            <person name="Koehorst J."/>
        </authorList>
    </citation>
    <scope>NUCLEOTIDE SEQUENCE [LARGE SCALE GENOMIC DNA]</scope>
</reference>
<dbReference type="InterPro" id="IPR011042">
    <property type="entry name" value="6-blade_b-propeller_TolB-like"/>
</dbReference>
<evidence type="ECO:0000313" key="2">
    <source>
        <dbReference type="EMBL" id="SEH83004.1"/>
    </source>
</evidence>
<feature type="signal peptide" evidence="1">
    <location>
        <begin position="1"/>
        <end position="21"/>
    </location>
</feature>
<organism evidence="2 3">
    <name type="scientific">Akkermansia glycaniphila</name>
    <dbReference type="NCBI Taxonomy" id="1679444"/>
    <lineage>
        <taxon>Bacteria</taxon>
        <taxon>Pseudomonadati</taxon>
        <taxon>Verrucomicrobiota</taxon>
        <taxon>Verrucomicrobiia</taxon>
        <taxon>Verrucomicrobiales</taxon>
        <taxon>Akkermansiaceae</taxon>
        <taxon>Akkermansia</taxon>
    </lineage>
</organism>